<sequence>MFTITFGGWYQRTTLHLSEIYDLFARGKSNLNLDKGKLNNFLHNFDFVSVTREWGDLEYIKCKTRNGIEVRYYEDGLYILEITTNDVKSGQNILTYYYEEHIHPAVSYIFSLGAPTPKILAAIKTSHPVVISTVSAKSKDLLNKYKFGEVYNEVISKSLSVFKTPKYVVMVTTKKEKYLQDLIEMQIFFREFKDQLQTYLDIHREVWEEISEIKERGSIQGKNVEMVRGRLDSLQKTISLIKSRINQMGSYVKTRGSIAKKLEIDSQLLSIFQYKYETLVNTLNYIQEIWKMTQDYIDTAIAVVVEVKNQSANNSIQSLRLITTVGVLSGIIGYLSKVEFPSVTWIGVWYFFMLITGTWLINQLISLVYQNIKYKLKFTKKIGR</sequence>
<name>A0A1J5HRF7_9BACT</name>
<organism evidence="2 3">
    <name type="scientific">Candidatus Shapirobacteria bacterium CG2_30_35_20</name>
    <dbReference type="NCBI Taxonomy" id="1805376"/>
    <lineage>
        <taxon>Bacteria</taxon>
        <taxon>Candidatus Shapironibacteriota</taxon>
    </lineage>
</organism>
<keyword evidence="1" id="KW-0812">Transmembrane</keyword>
<comment type="caution">
    <text evidence="2">The sequence shown here is derived from an EMBL/GenBank/DDBJ whole genome shotgun (WGS) entry which is preliminary data.</text>
</comment>
<evidence type="ECO:0000256" key="1">
    <source>
        <dbReference type="SAM" id="Phobius"/>
    </source>
</evidence>
<proteinExistence type="predicted"/>
<dbReference type="EMBL" id="MNZO01000033">
    <property type="protein sequence ID" value="OIP87019.1"/>
    <property type="molecule type" value="Genomic_DNA"/>
</dbReference>
<accession>A0A1J5HRF7</accession>
<evidence type="ECO:0000313" key="2">
    <source>
        <dbReference type="EMBL" id="OIP87019.1"/>
    </source>
</evidence>
<keyword evidence="1" id="KW-1133">Transmembrane helix</keyword>
<feature type="transmembrane region" description="Helical" evidence="1">
    <location>
        <begin position="318"/>
        <end position="336"/>
    </location>
</feature>
<feature type="transmembrane region" description="Helical" evidence="1">
    <location>
        <begin position="348"/>
        <end position="369"/>
    </location>
</feature>
<keyword evidence="1" id="KW-0472">Membrane</keyword>
<evidence type="ECO:0000313" key="3">
    <source>
        <dbReference type="Proteomes" id="UP000182344"/>
    </source>
</evidence>
<reference evidence="2 3" key="1">
    <citation type="journal article" date="2016" name="Environ. Microbiol.">
        <title>Genomic resolution of a cold subsurface aquifer community provides metabolic insights for novel microbes adapted to high CO concentrations.</title>
        <authorList>
            <person name="Probst A.J."/>
            <person name="Castelle C.J."/>
            <person name="Singh A."/>
            <person name="Brown C.T."/>
            <person name="Anantharaman K."/>
            <person name="Sharon I."/>
            <person name="Hug L.A."/>
            <person name="Burstein D."/>
            <person name="Emerson J.B."/>
            <person name="Thomas B.C."/>
            <person name="Banfield J.F."/>
        </authorList>
    </citation>
    <scope>NUCLEOTIDE SEQUENCE [LARGE SCALE GENOMIC DNA]</scope>
    <source>
        <strain evidence="2">CG2_30_35_20</strain>
    </source>
</reference>
<dbReference type="AlphaFoldDB" id="A0A1J5HRF7"/>
<gene>
    <name evidence="2" type="ORF">AUK05_02235</name>
</gene>
<dbReference type="Proteomes" id="UP000182344">
    <property type="component" value="Unassembled WGS sequence"/>
</dbReference>
<protein>
    <submittedName>
        <fullName evidence="2">Uncharacterized protein</fullName>
    </submittedName>
</protein>